<dbReference type="AlphaFoldDB" id="G3HNR6"/>
<evidence type="ECO:0000313" key="1">
    <source>
        <dbReference type="EMBL" id="EGW06419.1"/>
    </source>
</evidence>
<dbReference type="InParanoid" id="G3HNR6"/>
<reference evidence="2" key="1">
    <citation type="journal article" date="2011" name="Nat. Biotechnol.">
        <title>The genomic sequence of the Chinese hamster ovary (CHO)-K1 cell line.</title>
        <authorList>
            <person name="Xu X."/>
            <person name="Nagarajan H."/>
            <person name="Lewis N.E."/>
            <person name="Pan S."/>
            <person name="Cai Z."/>
            <person name="Liu X."/>
            <person name="Chen W."/>
            <person name="Xie M."/>
            <person name="Wang W."/>
            <person name="Hammond S."/>
            <person name="Andersen M.R."/>
            <person name="Neff N."/>
            <person name="Passarelli B."/>
            <person name="Koh W."/>
            <person name="Fan H.C."/>
            <person name="Wang J."/>
            <person name="Gui Y."/>
            <person name="Lee K.H."/>
            <person name="Betenbaugh M.J."/>
            <person name="Quake S.R."/>
            <person name="Famili I."/>
            <person name="Palsson B.O."/>
            <person name="Wang J."/>
        </authorList>
    </citation>
    <scope>NUCLEOTIDE SEQUENCE [LARGE SCALE GENOMIC DNA]</scope>
    <source>
        <strain evidence="2">CHO K1 cell line</strain>
    </source>
</reference>
<protein>
    <submittedName>
        <fullName evidence="1">Uncharacterized protein</fullName>
    </submittedName>
</protein>
<name>G3HNR6_CRIGR</name>
<accession>G3HNR6</accession>
<dbReference type="EMBL" id="JH000550">
    <property type="protein sequence ID" value="EGW06419.1"/>
    <property type="molecule type" value="Genomic_DNA"/>
</dbReference>
<gene>
    <name evidence="1" type="ORF">I79_012409</name>
</gene>
<sequence>MDDGAAFLGLGQIGAEALGAWFWAPAFGQGWSRRTDELKEKGIMTWRGPGSV</sequence>
<proteinExistence type="predicted"/>
<dbReference type="Proteomes" id="UP000001075">
    <property type="component" value="Unassembled WGS sequence"/>
</dbReference>
<organism evidence="1 2">
    <name type="scientific">Cricetulus griseus</name>
    <name type="common">Chinese hamster</name>
    <name type="synonym">Cricetulus barabensis griseus</name>
    <dbReference type="NCBI Taxonomy" id="10029"/>
    <lineage>
        <taxon>Eukaryota</taxon>
        <taxon>Metazoa</taxon>
        <taxon>Chordata</taxon>
        <taxon>Craniata</taxon>
        <taxon>Vertebrata</taxon>
        <taxon>Euteleostomi</taxon>
        <taxon>Mammalia</taxon>
        <taxon>Eutheria</taxon>
        <taxon>Euarchontoglires</taxon>
        <taxon>Glires</taxon>
        <taxon>Rodentia</taxon>
        <taxon>Myomorpha</taxon>
        <taxon>Muroidea</taxon>
        <taxon>Cricetidae</taxon>
        <taxon>Cricetinae</taxon>
        <taxon>Cricetulus</taxon>
    </lineage>
</organism>
<evidence type="ECO:0000313" key="2">
    <source>
        <dbReference type="Proteomes" id="UP000001075"/>
    </source>
</evidence>